<dbReference type="GeneID" id="111117445"/>
<dbReference type="OrthoDB" id="6146111at2759"/>
<feature type="transmembrane region" description="Helical" evidence="3">
    <location>
        <begin position="112"/>
        <end position="134"/>
    </location>
</feature>
<dbReference type="SUPFAM" id="SSF57535">
    <property type="entry name" value="Complement control module/SCR domain"/>
    <property type="match status" value="1"/>
</dbReference>
<feature type="domain" description="Sushi" evidence="4">
    <location>
        <begin position="2"/>
        <end position="69"/>
    </location>
</feature>
<dbReference type="PROSITE" id="PS50923">
    <property type="entry name" value="SUSHI"/>
    <property type="match status" value="1"/>
</dbReference>
<dbReference type="InterPro" id="IPR000436">
    <property type="entry name" value="Sushi_SCR_CCP_dom"/>
</dbReference>
<keyword evidence="3" id="KW-0472">Membrane</keyword>
<dbReference type="RefSeq" id="XP_022312278.1">
    <property type="nucleotide sequence ID" value="XM_022456570.1"/>
</dbReference>
<dbReference type="KEGG" id="cvn:111117445"/>
<reference evidence="6" key="1">
    <citation type="submission" date="2025-08" db="UniProtKB">
        <authorList>
            <consortium name="RefSeq"/>
        </authorList>
    </citation>
    <scope>IDENTIFICATION</scope>
    <source>
        <tissue evidence="6">Whole sample</tissue>
    </source>
</reference>
<keyword evidence="3" id="KW-1133">Transmembrane helix</keyword>
<keyword evidence="5" id="KW-1185">Reference proteome</keyword>
<dbReference type="SMART" id="SM00032">
    <property type="entry name" value="CCP"/>
    <property type="match status" value="1"/>
</dbReference>
<evidence type="ECO:0000256" key="2">
    <source>
        <dbReference type="PROSITE-ProRule" id="PRU00302"/>
    </source>
</evidence>
<evidence type="ECO:0000256" key="1">
    <source>
        <dbReference type="ARBA" id="ARBA00023157"/>
    </source>
</evidence>
<keyword evidence="2" id="KW-0768">Sushi</keyword>
<organism evidence="5 6">
    <name type="scientific">Crassostrea virginica</name>
    <name type="common">Eastern oyster</name>
    <dbReference type="NCBI Taxonomy" id="6565"/>
    <lineage>
        <taxon>Eukaryota</taxon>
        <taxon>Metazoa</taxon>
        <taxon>Spiralia</taxon>
        <taxon>Lophotrochozoa</taxon>
        <taxon>Mollusca</taxon>
        <taxon>Bivalvia</taxon>
        <taxon>Autobranchia</taxon>
        <taxon>Pteriomorphia</taxon>
        <taxon>Ostreida</taxon>
        <taxon>Ostreoidea</taxon>
        <taxon>Ostreidae</taxon>
        <taxon>Crassostrea</taxon>
    </lineage>
</organism>
<accession>A0A8B8C956</accession>
<evidence type="ECO:0000313" key="6">
    <source>
        <dbReference type="RefSeq" id="XP_022312278.1"/>
    </source>
</evidence>
<dbReference type="InterPro" id="IPR035976">
    <property type="entry name" value="Sushi/SCR/CCP_sf"/>
</dbReference>
<comment type="caution">
    <text evidence="2">Lacks conserved residue(s) required for the propagation of feature annotation.</text>
</comment>
<evidence type="ECO:0000259" key="4">
    <source>
        <dbReference type="PROSITE" id="PS50923"/>
    </source>
</evidence>
<name>A0A8B8C956_CRAVI</name>
<protein>
    <submittedName>
        <fullName evidence="6">Uncharacterized protein LOC111117445</fullName>
    </submittedName>
</protein>
<evidence type="ECO:0000313" key="5">
    <source>
        <dbReference type="Proteomes" id="UP000694844"/>
    </source>
</evidence>
<evidence type="ECO:0000256" key="3">
    <source>
        <dbReference type="SAM" id="Phobius"/>
    </source>
</evidence>
<dbReference type="CDD" id="cd00033">
    <property type="entry name" value="CCP"/>
    <property type="match status" value="1"/>
</dbReference>
<keyword evidence="3" id="KW-0812">Transmembrane</keyword>
<dbReference type="Proteomes" id="UP000694844">
    <property type="component" value="Chromosome 10"/>
</dbReference>
<gene>
    <name evidence="6" type="primary">LOC111117445</name>
</gene>
<sequence>MAQCPVLAKEYNIITIANMDSLQLSSYDRQPGVTVRVSCLSNTFKVSGASSLTCLRNGSWDKPIPRCVNRREFSQAQPNTSTLPTPVRKEASSSTSASVTSLALFSGSVTPYIITVCVLAIMFLSLVFMLIYLMRMRKILNRKMDEIEEKERRPAFVRAVDSLRSLQSGSTTVYDYFRQTNSPTLSASSSSHSSNPKYNQRYFKGGQGAARVQSVDHRVSRELDGNMDIYSNIEPKFRRQSETDQSYFNSFDERFKQERDFNRQQGVYAHVDPRVKRARSHEMLKTAHLNNYDQRFKRSGDADTRSLQYTTDDNRWLHF</sequence>
<dbReference type="Pfam" id="PF00084">
    <property type="entry name" value="Sushi"/>
    <property type="match status" value="1"/>
</dbReference>
<proteinExistence type="predicted"/>
<dbReference type="AlphaFoldDB" id="A0A8B8C956"/>
<dbReference type="Gene3D" id="2.10.70.10">
    <property type="entry name" value="Complement Module, domain 1"/>
    <property type="match status" value="1"/>
</dbReference>
<keyword evidence="1" id="KW-1015">Disulfide bond</keyword>